<dbReference type="GO" id="GO:0004497">
    <property type="term" value="F:monooxygenase activity"/>
    <property type="evidence" value="ECO:0007669"/>
    <property type="project" value="UniProtKB-KW"/>
</dbReference>
<keyword evidence="3 4" id="KW-0349">Heme</keyword>
<dbReference type="OrthoDB" id="290742at2759"/>
<dbReference type="eggNOG" id="KOG0159">
    <property type="taxonomic scope" value="Eukaryota"/>
</dbReference>
<protein>
    <recommendedName>
        <fullName evidence="7">Cytochrome P450</fullName>
    </recommendedName>
</protein>
<dbReference type="RefSeq" id="XP_001445846.1">
    <property type="nucleotide sequence ID" value="XM_001445809.1"/>
</dbReference>
<evidence type="ECO:0000313" key="6">
    <source>
        <dbReference type="Proteomes" id="UP000000600"/>
    </source>
</evidence>
<dbReference type="SUPFAM" id="SSF48264">
    <property type="entry name" value="Cytochrome P450"/>
    <property type="match status" value="1"/>
</dbReference>
<reference evidence="5 6" key="1">
    <citation type="journal article" date="2006" name="Nature">
        <title>Global trends of whole-genome duplications revealed by the ciliate Paramecium tetraurelia.</title>
        <authorList>
            <consortium name="Genoscope"/>
            <person name="Aury J.-M."/>
            <person name="Jaillon O."/>
            <person name="Duret L."/>
            <person name="Noel B."/>
            <person name="Jubin C."/>
            <person name="Porcel B.M."/>
            <person name="Segurens B."/>
            <person name="Daubin V."/>
            <person name="Anthouard V."/>
            <person name="Aiach N."/>
            <person name="Arnaiz O."/>
            <person name="Billaut A."/>
            <person name="Beisson J."/>
            <person name="Blanc I."/>
            <person name="Bouhouche K."/>
            <person name="Camara F."/>
            <person name="Duharcourt S."/>
            <person name="Guigo R."/>
            <person name="Gogendeau D."/>
            <person name="Katinka M."/>
            <person name="Keller A.-M."/>
            <person name="Kissmehl R."/>
            <person name="Klotz C."/>
            <person name="Koll F."/>
            <person name="Le Moue A."/>
            <person name="Lepere C."/>
            <person name="Malinsky S."/>
            <person name="Nowacki M."/>
            <person name="Nowak J.K."/>
            <person name="Plattner H."/>
            <person name="Poulain J."/>
            <person name="Ruiz F."/>
            <person name="Serrano V."/>
            <person name="Zagulski M."/>
            <person name="Dessen P."/>
            <person name="Betermier M."/>
            <person name="Weissenbach J."/>
            <person name="Scarpelli C."/>
            <person name="Schachter V."/>
            <person name="Sperling L."/>
            <person name="Meyer E."/>
            <person name="Cohen J."/>
            <person name="Wincker P."/>
        </authorList>
    </citation>
    <scope>NUCLEOTIDE SEQUENCE [LARGE SCALE GENOMIC DNA]</scope>
    <source>
        <strain evidence="5 6">Stock d4-2</strain>
    </source>
</reference>
<dbReference type="InterPro" id="IPR036396">
    <property type="entry name" value="Cyt_P450_sf"/>
</dbReference>
<dbReference type="GO" id="GO:0016705">
    <property type="term" value="F:oxidoreductase activity, acting on paired donors, with incorporation or reduction of molecular oxygen"/>
    <property type="evidence" value="ECO:0007669"/>
    <property type="project" value="InterPro"/>
</dbReference>
<dbReference type="PROSITE" id="PS00086">
    <property type="entry name" value="CYTOCHROME_P450"/>
    <property type="match status" value="1"/>
</dbReference>
<dbReference type="InParanoid" id="A0D5Y2"/>
<proteinExistence type="inferred from homology"/>
<feature type="binding site" description="axial binding residue" evidence="3">
    <location>
        <position position="140"/>
    </location>
    <ligand>
        <name>heme</name>
        <dbReference type="ChEBI" id="CHEBI:30413"/>
    </ligand>
    <ligandPart>
        <name>Fe</name>
        <dbReference type="ChEBI" id="CHEBI:18248"/>
    </ligandPart>
</feature>
<keyword evidence="3 4" id="KW-0479">Metal-binding</keyword>
<evidence type="ECO:0000256" key="2">
    <source>
        <dbReference type="ARBA" id="ARBA00010617"/>
    </source>
</evidence>
<dbReference type="PANTHER" id="PTHR24305:SF166">
    <property type="entry name" value="CYTOCHROME P450 12A4, MITOCHONDRIAL-RELATED"/>
    <property type="match status" value="1"/>
</dbReference>
<dbReference type="OMA" id="MIFAGNE"/>
<evidence type="ECO:0000256" key="3">
    <source>
        <dbReference type="PIRSR" id="PIRSR602401-1"/>
    </source>
</evidence>
<organism evidence="5 6">
    <name type="scientific">Paramecium tetraurelia</name>
    <dbReference type="NCBI Taxonomy" id="5888"/>
    <lineage>
        <taxon>Eukaryota</taxon>
        <taxon>Sar</taxon>
        <taxon>Alveolata</taxon>
        <taxon>Ciliophora</taxon>
        <taxon>Intramacronucleata</taxon>
        <taxon>Oligohymenophorea</taxon>
        <taxon>Peniculida</taxon>
        <taxon>Parameciidae</taxon>
        <taxon>Paramecium</taxon>
    </lineage>
</organism>
<dbReference type="GO" id="GO:0020037">
    <property type="term" value="F:heme binding"/>
    <property type="evidence" value="ECO:0007669"/>
    <property type="project" value="InterPro"/>
</dbReference>
<evidence type="ECO:0000256" key="4">
    <source>
        <dbReference type="RuleBase" id="RU000461"/>
    </source>
</evidence>
<keyword evidence="4" id="KW-0560">Oxidoreductase</keyword>
<dbReference type="GeneID" id="5031630"/>
<dbReference type="PRINTS" id="PR00463">
    <property type="entry name" value="EP450I"/>
</dbReference>
<dbReference type="InterPro" id="IPR002401">
    <property type="entry name" value="Cyt_P450_E_grp-I"/>
</dbReference>
<comment type="similarity">
    <text evidence="2 4">Belongs to the cytochrome P450 family.</text>
</comment>
<evidence type="ECO:0000313" key="5">
    <source>
        <dbReference type="EMBL" id="CAK78449.1"/>
    </source>
</evidence>
<keyword evidence="6" id="KW-1185">Reference proteome</keyword>
<dbReference type="PANTHER" id="PTHR24305">
    <property type="entry name" value="CYTOCHROME P450"/>
    <property type="match status" value="1"/>
</dbReference>
<dbReference type="InterPro" id="IPR001128">
    <property type="entry name" value="Cyt_P450"/>
</dbReference>
<dbReference type="Pfam" id="PF00067">
    <property type="entry name" value="p450"/>
    <property type="match status" value="1"/>
</dbReference>
<dbReference type="KEGG" id="ptm:GSPATT00013879001"/>
<dbReference type="HOGENOM" id="CLU_001570_5_7_1"/>
<name>A0D5Y2_PARTE</name>
<sequence length="193" mass="22822">MLIFAGIDTTSNLFGACCYALSIHPEWQIKLREEVQKQYSTYEQLNSDNINVSNQITNFINECMRMYTPVPYFIEREVKQDHKVGDYFLKKNSEVSLCLFPNNYDSKNYKDPFTFNPDRWNQQGIDPFVFLPFSIGKRNCIGQHMALMELKCLLVYLLMNFEVNSVGEKQVWTFKFVYTIQNEKFIKLKRIGK</sequence>
<dbReference type="InterPro" id="IPR050121">
    <property type="entry name" value="Cytochrome_P450_monoxygenase"/>
</dbReference>
<evidence type="ECO:0000256" key="1">
    <source>
        <dbReference type="ARBA" id="ARBA00001971"/>
    </source>
</evidence>
<keyword evidence="4" id="KW-0503">Monooxygenase</keyword>
<comment type="cofactor">
    <cofactor evidence="1 3">
        <name>heme</name>
        <dbReference type="ChEBI" id="CHEBI:30413"/>
    </cofactor>
</comment>
<dbReference type="InterPro" id="IPR017972">
    <property type="entry name" value="Cyt_P450_CS"/>
</dbReference>
<dbReference type="PRINTS" id="PR00385">
    <property type="entry name" value="P450"/>
</dbReference>
<dbReference type="STRING" id="5888.A0D5Y2"/>
<accession>A0D5Y2</accession>
<dbReference type="GO" id="GO:0005506">
    <property type="term" value="F:iron ion binding"/>
    <property type="evidence" value="ECO:0007669"/>
    <property type="project" value="InterPro"/>
</dbReference>
<evidence type="ECO:0008006" key="7">
    <source>
        <dbReference type="Google" id="ProtNLM"/>
    </source>
</evidence>
<dbReference type="AlphaFoldDB" id="A0D5Y2"/>
<dbReference type="Proteomes" id="UP000000600">
    <property type="component" value="Unassembled WGS sequence"/>
</dbReference>
<keyword evidence="3 4" id="KW-0408">Iron</keyword>
<dbReference type="EMBL" id="CT868307">
    <property type="protein sequence ID" value="CAK78449.1"/>
    <property type="molecule type" value="Genomic_DNA"/>
</dbReference>
<dbReference type="Gene3D" id="1.10.630.10">
    <property type="entry name" value="Cytochrome P450"/>
    <property type="match status" value="1"/>
</dbReference>
<gene>
    <name evidence="5" type="ORF">GSPATT00013879001</name>
</gene>